<accession>A0A9N8F2T1</accession>
<dbReference type="AlphaFoldDB" id="A0A9N8F2T1"/>
<comment type="caution">
    <text evidence="1">The sequence shown here is derived from an EMBL/GenBank/DDBJ whole genome shotgun (WGS) entry which is preliminary data.</text>
</comment>
<organism evidence="1 2">
    <name type="scientific">Seminavis robusta</name>
    <dbReference type="NCBI Taxonomy" id="568900"/>
    <lineage>
        <taxon>Eukaryota</taxon>
        <taxon>Sar</taxon>
        <taxon>Stramenopiles</taxon>
        <taxon>Ochrophyta</taxon>
        <taxon>Bacillariophyta</taxon>
        <taxon>Bacillariophyceae</taxon>
        <taxon>Bacillariophycidae</taxon>
        <taxon>Naviculales</taxon>
        <taxon>Naviculaceae</taxon>
        <taxon>Seminavis</taxon>
    </lineage>
</organism>
<evidence type="ECO:0000313" key="2">
    <source>
        <dbReference type="Proteomes" id="UP001153069"/>
    </source>
</evidence>
<reference evidence="1" key="1">
    <citation type="submission" date="2020-06" db="EMBL/GenBank/DDBJ databases">
        <authorList>
            <consortium name="Plant Systems Biology data submission"/>
        </authorList>
    </citation>
    <scope>NUCLEOTIDE SEQUENCE</scope>
    <source>
        <strain evidence="1">D6</strain>
    </source>
</reference>
<keyword evidence="2" id="KW-1185">Reference proteome</keyword>
<name>A0A9N8F2T1_9STRA</name>
<protein>
    <submittedName>
        <fullName evidence="1">Uncharacterized protein</fullName>
    </submittedName>
</protein>
<gene>
    <name evidence="1" type="ORF">SEMRO_4106_G352920.1</name>
</gene>
<evidence type="ECO:0000313" key="1">
    <source>
        <dbReference type="EMBL" id="CAB9531846.1"/>
    </source>
</evidence>
<sequence>MFDGAQFQFFSHMNSRFQVHNFGEQHPIVFLNADIARVQVGMHHAFGLESGQSCLQDISFYHLSKLFPHLSTDNEFVQRDTNVFQYQERKVAVSAYQVYNCIAGLHLHQVEALVAYAFVAGFPALRHLQDNFLAAIGGGLGHEVSVLCKDF</sequence>
<proteinExistence type="predicted"/>
<dbReference type="EMBL" id="CAICTM010004104">
    <property type="protein sequence ID" value="CAB9531846.1"/>
    <property type="molecule type" value="Genomic_DNA"/>
</dbReference>
<dbReference type="Proteomes" id="UP001153069">
    <property type="component" value="Unassembled WGS sequence"/>
</dbReference>